<dbReference type="HOGENOM" id="CLU_683383_0_0_1"/>
<gene>
    <name evidence="1" type="ORF">DACRYDRAFT_16340</name>
</gene>
<dbReference type="AlphaFoldDB" id="M5FYJ7"/>
<dbReference type="RefSeq" id="XP_040627842.1">
    <property type="nucleotide sequence ID" value="XM_040771188.1"/>
</dbReference>
<reference evidence="1 2" key="1">
    <citation type="journal article" date="2012" name="Science">
        <title>The Paleozoic origin of enzymatic lignin decomposition reconstructed from 31 fungal genomes.</title>
        <authorList>
            <person name="Floudas D."/>
            <person name="Binder M."/>
            <person name="Riley R."/>
            <person name="Barry K."/>
            <person name="Blanchette R.A."/>
            <person name="Henrissat B."/>
            <person name="Martinez A.T."/>
            <person name="Otillar R."/>
            <person name="Spatafora J.W."/>
            <person name="Yadav J.S."/>
            <person name="Aerts A."/>
            <person name="Benoit I."/>
            <person name="Boyd A."/>
            <person name="Carlson A."/>
            <person name="Copeland A."/>
            <person name="Coutinho P.M."/>
            <person name="de Vries R.P."/>
            <person name="Ferreira P."/>
            <person name="Findley K."/>
            <person name="Foster B."/>
            <person name="Gaskell J."/>
            <person name="Glotzer D."/>
            <person name="Gorecki P."/>
            <person name="Heitman J."/>
            <person name="Hesse C."/>
            <person name="Hori C."/>
            <person name="Igarashi K."/>
            <person name="Jurgens J.A."/>
            <person name="Kallen N."/>
            <person name="Kersten P."/>
            <person name="Kohler A."/>
            <person name="Kuees U."/>
            <person name="Kumar T.K.A."/>
            <person name="Kuo A."/>
            <person name="LaButti K."/>
            <person name="Larrondo L.F."/>
            <person name="Lindquist E."/>
            <person name="Ling A."/>
            <person name="Lombard V."/>
            <person name="Lucas S."/>
            <person name="Lundell T."/>
            <person name="Martin R."/>
            <person name="McLaughlin D.J."/>
            <person name="Morgenstern I."/>
            <person name="Morin E."/>
            <person name="Murat C."/>
            <person name="Nagy L.G."/>
            <person name="Nolan M."/>
            <person name="Ohm R.A."/>
            <person name="Patyshakuliyeva A."/>
            <person name="Rokas A."/>
            <person name="Ruiz-Duenas F.J."/>
            <person name="Sabat G."/>
            <person name="Salamov A."/>
            <person name="Samejima M."/>
            <person name="Schmutz J."/>
            <person name="Slot J.C."/>
            <person name="St John F."/>
            <person name="Stenlid J."/>
            <person name="Sun H."/>
            <person name="Sun S."/>
            <person name="Syed K."/>
            <person name="Tsang A."/>
            <person name="Wiebenga A."/>
            <person name="Young D."/>
            <person name="Pisabarro A."/>
            <person name="Eastwood D.C."/>
            <person name="Martin F."/>
            <person name="Cullen D."/>
            <person name="Grigoriev I.V."/>
            <person name="Hibbett D.S."/>
        </authorList>
    </citation>
    <scope>NUCLEOTIDE SEQUENCE [LARGE SCALE GENOMIC DNA]</scope>
    <source>
        <strain evidence="1 2">DJM-731 SS1</strain>
    </source>
</reference>
<evidence type="ECO:0000313" key="2">
    <source>
        <dbReference type="Proteomes" id="UP000030653"/>
    </source>
</evidence>
<organism evidence="1 2">
    <name type="scientific">Dacryopinax primogenitus (strain DJM 731)</name>
    <name type="common">Brown rot fungus</name>
    <dbReference type="NCBI Taxonomy" id="1858805"/>
    <lineage>
        <taxon>Eukaryota</taxon>
        <taxon>Fungi</taxon>
        <taxon>Dikarya</taxon>
        <taxon>Basidiomycota</taxon>
        <taxon>Agaricomycotina</taxon>
        <taxon>Dacrymycetes</taxon>
        <taxon>Dacrymycetales</taxon>
        <taxon>Dacrymycetaceae</taxon>
        <taxon>Dacryopinax</taxon>
    </lineage>
</organism>
<name>M5FYJ7_DACPD</name>
<keyword evidence="2" id="KW-1185">Reference proteome</keyword>
<protein>
    <submittedName>
        <fullName evidence="1">Uncharacterized protein</fullName>
    </submittedName>
</protein>
<sequence length="403" mass="45170">MPCAWCKLLFDHGKILAVDIDNDDLKVLEVPHPAWKNQKDKKKKRPEYTCVNISHTLPFLLENIPANWMLDLQWVRDVLLRVANWDRGIIPPWPPLKSLVQQDLFKGEAQKVLCPLVALMFPEMDLQLWEVYVELGQLRVILLWMYEEGDVHESLRFLDAGLRVLPDLVKFARPFETRAIVDHDEGVCLLVCMFVGGHNLVAIKQQGGEEEAFSVEEWSLVGSLLVGGQIERLVRESTSIPVEKMLLHGMVEMGPFRLAHRLPSCRALSDESVISSVGDHGGESALAGKVLGPLVELLGDEDLVEPLEEEGPEAMHQPISSNLISHVSLEELSAELLSSSELYLRQLSASEDLDDCCELQVVGSDVGVDVWVVCGLEEYGRNLVKMSVSRNERGRGTGRDWSI</sequence>
<dbReference type="Proteomes" id="UP000030653">
    <property type="component" value="Unassembled WGS sequence"/>
</dbReference>
<evidence type="ECO:0000313" key="1">
    <source>
        <dbReference type="EMBL" id="EJU00945.1"/>
    </source>
</evidence>
<dbReference type="GeneID" id="63686250"/>
<accession>M5FYJ7</accession>
<proteinExistence type="predicted"/>
<dbReference type="EMBL" id="JH795865">
    <property type="protein sequence ID" value="EJU00945.1"/>
    <property type="molecule type" value="Genomic_DNA"/>
</dbReference>